<dbReference type="GO" id="GO:0071949">
    <property type="term" value="F:FAD binding"/>
    <property type="evidence" value="ECO:0007669"/>
    <property type="project" value="InterPro"/>
</dbReference>
<dbReference type="RefSeq" id="XP_018139131.1">
    <property type="nucleotide sequence ID" value="XM_018287834.1"/>
</dbReference>
<dbReference type="Gene3D" id="3.50.50.60">
    <property type="entry name" value="FAD/NAD(P)-binding domain"/>
    <property type="match status" value="1"/>
</dbReference>
<dbReference type="STRING" id="1380566.A0A179F7N4"/>
<dbReference type="OrthoDB" id="9993796at2759"/>
<comment type="similarity">
    <text evidence="1">Belongs to the paxM FAD-dependent monooxygenase family.</text>
</comment>
<protein>
    <submittedName>
        <fullName evidence="7">Salicylate hydroxylase</fullName>
    </submittedName>
</protein>
<dbReference type="SUPFAM" id="SSF51905">
    <property type="entry name" value="FAD/NAD(P)-binding domain"/>
    <property type="match status" value="1"/>
</dbReference>
<organism evidence="7 8">
    <name type="scientific">Pochonia chlamydosporia 170</name>
    <dbReference type="NCBI Taxonomy" id="1380566"/>
    <lineage>
        <taxon>Eukaryota</taxon>
        <taxon>Fungi</taxon>
        <taxon>Dikarya</taxon>
        <taxon>Ascomycota</taxon>
        <taxon>Pezizomycotina</taxon>
        <taxon>Sordariomycetes</taxon>
        <taxon>Hypocreomycetidae</taxon>
        <taxon>Hypocreales</taxon>
        <taxon>Clavicipitaceae</taxon>
        <taxon>Pochonia</taxon>
    </lineage>
</organism>
<dbReference type="InterPro" id="IPR036188">
    <property type="entry name" value="FAD/NAD-bd_sf"/>
</dbReference>
<evidence type="ECO:0000313" key="8">
    <source>
        <dbReference type="Proteomes" id="UP000078397"/>
    </source>
</evidence>
<evidence type="ECO:0000256" key="4">
    <source>
        <dbReference type="ARBA" id="ARBA00023002"/>
    </source>
</evidence>
<proteinExistence type="inferred from homology"/>
<evidence type="ECO:0000256" key="2">
    <source>
        <dbReference type="ARBA" id="ARBA00022630"/>
    </source>
</evidence>
<dbReference type="PANTHER" id="PTHR13789">
    <property type="entry name" value="MONOOXYGENASE"/>
    <property type="match status" value="1"/>
</dbReference>
<dbReference type="Pfam" id="PF01494">
    <property type="entry name" value="FAD_binding_3"/>
    <property type="match status" value="1"/>
</dbReference>
<evidence type="ECO:0000313" key="7">
    <source>
        <dbReference type="EMBL" id="OAQ61427.1"/>
    </source>
</evidence>
<dbReference type="PANTHER" id="PTHR13789:SF215">
    <property type="entry name" value="FAD-BINDING DOMAIN-CONTAINING PROTEIN-RELATED"/>
    <property type="match status" value="1"/>
</dbReference>
<keyword evidence="8" id="KW-1185">Reference proteome</keyword>
<keyword evidence="3" id="KW-0274">FAD</keyword>
<keyword evidence="2" id="KW-0285">Flavoprotein</keyword>
<accession>A0A179F7N4</accession>
<gene>
    <name evidence="7" type="ORF">VFPPC_09270</name>
</gene>
<dbReference type="InterPro" id="IPR050493">
    <property type="entry name" value="FAD-dep_Monooxygenase_BioMet"/>
</dbReference>
<feature type="domain" description="FAD-binding" evidence="6">
    <location>
        <begin position="149"/>
        <end position="359"/>
    </location>
</feature>
<evidence type="ECO:0000256" key="5">
    <source>
        <dbReference type="ARBA" id="ARBA00023033"/>
    </source>
</evidence>
<evidence type="ECO:0000259" key="6">
    <source>
        <dbReference type="Pfam" id="PF01494"/>
    </source>
</evidence>
<keyword evidence="5" id="KW-0503">Monooxygenase</keyword>
<name>A0A179F7N4_METCM</name>
<dbReference type="Pfam" id="PF13450">
    <property type="entry name" value="NAD_binding_8"/>
    <property type="match status" value="1"/>
</dbReference>
<evidence type="ECO:0000256" key="1">
    <source>
        <dbReference type="ARBA" id="ARBA00007992"/>
    </source>
</evidence>
<dbReference type="AlphaFoldDB" id="A0A179F7N4"/>
<dbReference type="GeneID" id="28851828"/>
<dbReference type="InterPro" id="IPR002938">
    <property type="entry name" value="FAD-bd"/>
</dbReference>
<dbReference type="KEGG" id="pchm:VFPPC_09270"/>
<dbReference type="PRINTS" id="PR00420">
    <property type="entry name" value="RNGMNOXGNASE"/>
</dbReference>
<comment type="caution">
    <text evidence="7">The sequence shown here is derived from an EMBL/GenBank/DDBJ whole genome shotgun (WGS) entry which is preliminary data.</text>
</comment>
<reference evidence="7 8" key="1">
    <citation type="journal article" date="2016" name="PLoS Pathog.">
        <title>Biosynthesis of antibiotic leucinostatins in bio-control fungus Purpureocillium lilacinum and their inhibition on phytophthora revealed by genome mining.</title>
        <authorList>
            <person name="Wang G."/>
            <person name="Liu Z."/>
            <person name="Lin R."/>
            <person name="Li E."/>
            <person name="Mao Z."/>
            <person name="Ling J."/>
            <person name="Yang Y."/>
            <person name="Yin W.B."/>
            <person name="Xie B."/>
        </authorList>
    </citation>
    <scope>NUCLEOTIDE SEQUENCE [LARGE SCALE GENOMIC DNA]</scope>
    <source>
        <strain evidence="7">170</strain>
    </source>
</reference>
<sequence>MLNVIIVGAGIAGLSAAISLRRAGHCVHLYEKSSMNNEIGAAINVPPNASRFLTAWGLEPVRWQWVKSRRVHLMDPFTLESTAEVSDEKTATSVGGVPLWLSHRVDLHNALKWMATRSDGPGAPATIHLNSPVIGYNPSKPSIILSGGQEVCGDLVIGADGVHSLAPEAILGRKNEPVAPAHSNYCYRFLIPVERLEADPDTNFFVEGRDGWTRIFPDNSKQRRLVVYPCRNNTILNFVGIVYEQENKSEKRENWHATVDMAHVLDKFAGFDPKLLKVISKATDAKRWPLLYRHPLPTWNSGRMTLAGDAAHPMLPHQGQGGAQALEDGLALGIILCGASTPLEIERRLEIYYNLRHRRTSVIQILSNAGSDQTGLVSDELRQYLTEEEIPRDFLSITRHNFGYDVVRATLAAMREYDPSFRLKQNFFDGPVIGVPGKL</sequence>
<dbReference type="EMBL" id="LSBJ02000007">
    <property type="protein sequence ID" value="OAQ61427.1"/>
    <property type="molecule type" value="Genomic_DNA"/>
</dbReference>
<dbReference type="Proteomes" id="UP000078397">
    <property type="component" value="Unassembled WGS sequence"/>
</dbReference>
<dbReference type="SUPFAM" id="SSF54373">
    <property type="entry name" value="FAD-linked reductases, C-terminal domain"/>
    <property type="match status" value="1"/>
</dbReference>
<evidence type="ECO:0000256" key="3">
    <source>
        <dbReference type="ARBA" id="ARBA00022827"/>
    </source>
</evidence>
<keyword evidence="4" id="KW-0560">Oxidoreductase</keyword>
<dbReference type="GO" id="GO:0004497">
    <property type="term" value="F:monooxygenase activity"/>
    <property type="evidence" value="ECO:0007669"/>
    <property type="project" value="UniProtKB-KW"/>
</dbReference>